<name>A0A1M4ZPF2_9BACT</name>
<dbReference type="OrthoDB" id="9812571at2"/>
<dbReference type="CDD" id="cd03349">
    <property type="entry name" value="LbH_XAT"/>
    <property type="match status" value="1"/>
</dbReference>
<dbReference type="RefSeq" id="WP_073000938.1">
    <property type="nucleotide sequence ID" value="NZ_FQUM01000004.1"/>
</dbReference>
<dbReference type="Gene3D" id="2.160.10.10">
    <property type="entry name" value="Hexapeptide repeat proteins"/>
    <property type="match status" value="1"/>
</dbReference>
<proteinExistence type="inferred from homology"/>
<dbReference type="AlphaFoldDB" id="A0A1M4ZPF2"/>
<keyword evidence="10" id="KW-1185">Reference proteome</keyword>
<dbReference type="Pfam" id="PF00132">
    <property type="entry name" value="Hexapep"/>
    <property type="match status" value="1"/>
</dbReference>
<evidence type="ECO:0000256" key="5">
    <source>
        <dbReference type="ARBA" id="ARBA00022737"/>
    </source>
</evidence>
<dbReference type="PANTHER" id="PTHR43300:SF12">
    <property type="entry name" value="CHLORAMPHENICOL ACETYLTRANSFERASE"/>
    <property type="match status" value="1"/>
</dbReference>
<keyword evidence="7" id="KW-0012">Acyltransferase</keyword>
<dbReference type="GO" id="GO:0046677">
    <property type="term" value="P:response to antibiotic"/>
    <property type="evidence" value="ECO:0007669"/>
    <property type="project" value="UniProtKB-KW"/>
</dbReference>
<comment type="catalytic activity">
    <reaction evidence="8">
        <text>chloramphenicol + acetyl-CoA = chloramphenicol 3-acetate + CoA</text>
        <dbReference type="Rhea" id="RHEA:18421"/>
        <dbReference type="ChEBI" id="CHEBI:16730"/>
        <dbReference type="ChEBI" id="CHEBI:17698"/>
        <dbReference type="ChEBI" id="CHEBI:57287"/>
        <dbReference type="ChEBI" id="CHEBI:57288"/>
        <dbReference type="EC" id="2.3.1.28"/>
    </reaction>
</comment>
<keyword evidence="4 9" id="KW-0808">Transferase</keyword>
<protein>
    <recommendedName>
        <fullName evidence="3">Chloramphenicol acetyltransferase</fullName>
        <ecNumber evidence="2">2.3.1.28</ecNumber>
    </recommendedName>
</protein>
<evidence type="ECO:0000256" key="8">
    <source>
        <dbReference type="ARBA" id="ARBA00047633"/>
    </source>
</evidence>
<keyword evidence="6" id="KW-0046">Antibiotic resistance</keyword>
<evidence type="ECO:0000256" key="6">
    <source>
        <dbReference type="ARBA" id="ARBA00023251"/>
    </source>
</evidence>
<dbReference type="InterPro" id="IPR050179">
    <property type="entry name" value="Trans_hexapeptide_repeat"/>
</dbReference>
<evidence type="ECO:0000256" key="1">
    <source>
        <dbReference type="ARBA" id="ARBA00007274"/>
    </source>
</evidence>
<evidence type="ECO:0000313" key="9">
    <source>
        <dbReference type="EMBL" id="SHF19990.1"/>
    </source>
</evidence>
<accession>A0A1M4ZPF2</accession>
<evidence type="ECO:0000313" key="10">
    <source>
        <dbReference type="Proteomes" id="UP000184164"/>
    </source>
</evidence>
<dbReference type="InterPro" id="IPR011004">
    <property type="entry name" value="Trimer_LpxA-like_sf"/>
</dbReference>
<gene>
    <name evidence="9" type="ORF">SAMN05444274_10418</name>
</gene>
<dbReference type="InterPro" id="IPR018357">
    <property type="entry name" value="Hexapep_transf_CS"/>
</dbReference>
<dbReference type="EMBL" id="FQUM01000004">
    <property type="protein sequence ID" value="SHF19990.1"/>
    <property type="molecule type" value="Genomic_DNA"/>
</dbReference>
<reference evidence="9 10" key="1">
    <citation type="submission" date="2016-11" db="EMBL/GenBank/DDBJ databases">
        <authorList>
            <person name="Jaros S."/>
            <person name="Januszkiewicz K."/>
            <person name="Wedrychowicz H."/>
        </authorList>
    </citation>
    <scope>NUCLEOTIDE SEQUENCE [LARGE SCALE GENOMIC DNA]</scope>
    <source>
        <strain evidence="9 10">DSM 26910</strain>
    </source>
</reference>
<dbReference type="Proteomes" id="UP000184164">
    <property type="component" value="Unassembled WGS sequence"/>
</dbReference>
<evidence type="ECO:0000256" key="4">
    <source>
        <dbReference type="ARBA" id="ARBA00022679"/>
    </source>
</evidence>
<sequence>MNKNFFESPFKGKQLKEITTNPNIIVGDYSYYSGYYSGHSFDDCARYLMPDRNDVDKLRIGRFCSIADGAIFMMAGNQGHRHDWVSSFPFFYQGFDSAEDAYQKAGDTVIGNDVWIGANAIIMPGINIGNGAVIATSSIVTKNVDAYTIVGGNPARPIKKRFADHEIALLLKLKWWDWDIEKIKANMSLLCSNKIQELYEKNQ</sequence>
<dbReference type="PANTHER" id="PTHR43300">
    <property type="entry name" value="ACETYLTRANSFERASE"/>
    <property type="match status" value="1"/>
</dbReference>
<dbReference type="GO" id="GO:0008811">
    <property type="term" value="F:chloramphenicol O-acetyltransferase activity"/>
    <property type="evidence" value="ECO:0007669"/>
    <property type="project" value="UniProtKB-EC"/>
</dbReference>
<organism evidence="9 10">
    <name type="scientific">Mariniphaga anaerophila</name>
    <dbReference type="NCBI Taxonomy" id="1484053"/>
    <lineage>
        <taxon>Bacteria</taxon>
        <taxon>Pseudomonadati</taxon>
        <taxon>Bacteroidota</taxon>
        <taxon>Bacteroidia</taxon>
        <taxon>Marinilabiliales</taxon>
        <taxon>Prolixibacteraceae</taxon>
        <taxon>Mariniphaga</taxon>
    </lineage>
</organism>
<dbReference type="InterPro" id="IPR001451">
    <property type="entry name" value="Hexapep"/>
</dbReference>
<dbReference type="PROSITE" id="PS00101">
    <property type="entry name" value="HEXAPEP_TRANSFERASES"/>
    <property type="match status" value="1"/>
</dbReference>
<dbReference type="STRING" id="1484053.SAMN05444274_10418"/>
<dbReference type="SUPFAM" id="SSF51161">
    <property type="entry name" value="Trimeric LpxA-like enzymes"/>
    <property type="match status" value="1"/>
</dbReference>
<dbReference type="EC" id="2.3.1.28" evidence="2"/>
<evidence type="ECO:0000256" key="7">
    <source>
        <dbReference type="ARBA" id="ARBA00023315"/>
    </source>
</evidence>
<evidence type="ECO:0000256" key="3">
    <source>
        <dbReference type="ARBA" id="ARBA00020291"/>
    </source>
</evidence>
<comment type="similarity">
    <text evidence="1">Belongs to the transferase hexapeptide repeat family.</text>
</comment>
<keyword evidence="5" id="KW-0677">Repeat</keyword>
<evidence type="ECO:0000256" key="2">
    <source>
        <dbReference type="ARBA" id="ARBA00013235"/>
    </source>
</evidence>